<keyword evidence="1" id="KW-1133">Transmembrane helix</keyword>
<keyword evidence="3" id="KW-1185">Reference proteome</keyword>
<dbReference type="NCBIfam" id="TIGR02523">
    <property type="entry name" value="type_IV_pilV"/>
    <property type="match status" value="1"/>
</dbReference>
<dbReference type="Proteomes" id="UP000622890">
    <property type="component" value="Unassembled WGS sequence"/>
</dbReference>
<gene>
    <name evidence="2" type="primary">pilV</name>
    <name evidence="2" type="ORF">JJB74_03145</name>
</gene>
<dbReference type="Pfam" id="PF07963">
    <property type="entry name" value="N_methyl"/>
    <property type="match status" value="1"/>
</dbReference>
<dbReference type="InterPro" id="IPR013362">
    <property type="entry name" value="Pilus_4_PilV"/>
</dbReference>
<dbReference type="EMBL" id="JAEPBG010000001">
    <property type="protein sequence ID" value="MBK4733604.1"/>
    <property type="molecule type" value="Genomic_DNA"/>
</dbReference>
<keyword evidence="1" id="KW-0812">Transmembrane</keyword>
<protein>
    <submittedName>
        <fullName evidence="2">Type IV pilus modification protein PilV</fullName>
    </submittedName>
</protein>
<sequence>MGIPRFHRCDGYTLLEVLVALCIFSIAALGVSELQWHAFSAIQRAALQGEALALATDIAERLRGLPDRETLLLDSDSPLPDIMDCERLACSAAQLAAVDLREWLTAVRSRLPGARLRVCADGAPWDAATAALRWDCADAGPVWVKLGWRDDVDNASAPRLALPLPESGR</sequence>
<dbReference type="InterPro" id="IPR012902">
    <property type="entry name" value="N_methyl_site"/>
</dbReference>
<accession>A0A934SVR9</accession>
<name>A0A934SVR9_9BURK</name>
<organism evidence="2 3">
    <name type="scientific">Noviherbaspirillum pedocola</name>
    <dbReference type="NCBI Taxonomy" id="2801341"/>
    <lineage>
        <taxon>Bacteria</taxon>
        <taxon>Pseudomonadati</taxon>
        <taxon>Pseudomonadota</taxon>
        <taxon>Betaproteobacteria</taxon>
        <taxon>Burkholderiales</taxon>
        <taxon>Oxalobacteraceae</taxon>
        <taxon>Noviherbaspirillum</taxon>
    </lineage>
</organism>
<reference evidence="2" key="1">
    <citation type="submission" date="2021-01" db="EMBL/GenBank/DDBJ databases">
        <title>Genome sequence of strain Noviherbaspirillum sp. DKR-6.</title>
        <authorList>
            <person name="Chaudhary D.K."/>
        </authorList>
    </citation>
    <scope>NUCLEOTIDE SEQUENCE</scope>
    <source>
        <strain evidence="2">DKR-6</strain>
    </source>
</reference>
<dbReference type="RefSeq" id="WP_200590341.1">
    <property type="nucleotide sequence ID" value="NZ_JAEPBG010000001.1"/>
</dbReference>
<proteinExistence type="predicted"/>
<keyword evidence="1" id="KW-0472">Membrane</keyword>
<feature type="transmembrane region" description="Helical" evidence="1">
    <location>
        <begin position="12"/>
        <end position="31"/>
    </location>
</feature>
<evidence type="ECO:0000313" key="2">
    <source>
        <dbReference type="EMBL" id="MBK4733604.1"/>
    </source>
</evidence>
<dbReference type="AlphaFoldDB" id="A0A934SVR9"/>
<dbReference type="NCBIfam" id="TIGR02532">
    <property type="entry name" value="IV_pilin_GFxxxE"/>
    <property type="match status" value="1"/>
</dbReference>
<evidence type="ECO:0000256" key="1">
    <source>
        <dbReference type="SAM" id="Phobius"/>
    </source>
</evidence>
<comment type="caution">
    <text evidence="2">The sequence shown here is derived from an EMBL/GenBank/DDBJ whole genome shotgun (WGS) entry which is preliminary data.</text>
</comment>
<evidence type="ECO:0000313" key="3">
    <source>
        <dbReference type="Proteomes" id="UP000622890"/>
    </source>
</evidence>